<sequence length="775" mass="87212">MKKLICLICFAAAVFVGAPCSAQTPSWQAAWIGIPHAKGDTNLWTCFRKTFSLDRAPADARARIATDSKYWLWVNGKLVVFEGELKRGPNPRDTYYDEVNLSPYLLKGENSIAVLTWYWGRDGFDHKSSGKSALLFEAKINGKAITSDNTWKAIRHPAFGNTGPPLPNYRLPEFNIYFDAGKDIPGWNGAGFDDGSWKNAVSYGVPPVGPWNNLVKRPIPLWNDSGLRDYVNNDSLPGTSAGGVIVAKLPRNITITPYLKIVADSGLKIDMRTDNYKGGSEYNVRTEYITRSGVQEFETFGYMNGHEVRYTIPPGVKILSLKYRETRYNTEQVGAFSCDDDFYNRLWEKSYNTLNVNLRDAIQDPDRERAQWWGDAVILMGEILYACDHNGIPAIRKAILNLVDWQKPNGVLYSPVPAGSWDRELPAQMLASIGRYGFWNYYRYTGDTALIRYVYPAVKKYLHLWKMGEDGLVVHRPGGWDWLDWGNDIDVPLLDNAWYYMALDAAGQMARLTGDLSDTAFYRERMSMIRKSFNRKFWNGTAYRSPGNKGVTDDRGNGLAVVAGLADTAKFDAIKKVLQTEFHASPYMEKYIMESFFVMQDATAGLSRMKRRYDNMVKSHLSTLWEGWGIGAEGYGGGSYNHGWSGGPLTLMSQYVAGIAPETPGYRTFHIIPQPGDLHRIHCIVPTVKGTVALDLKIEKEEKLSMTVDIPDHAQTARVGIPRMNPALSRITVNGTLLLQDGRPLNNNPSVKFAGEDGRYFFFNVRPGKWSFALF</sequence>
<organism evidence="4 5">
    <name type="scientific">Compostibacter hankyongensis</name>
    <dbReference type="NCBI Taxonomy" id="1007089"/>
    <lineage>
        <taxon>Bacteria</taxon>
        <taxon>Pseudomonadati</taxon>
        <taxon>Bacteroidota</taxon>
        <taxon>Chitinophagia</taxon>
        <taxon>Chitinophagales</taxon>
        <taxon>Chitinophagaceae</taxon>
        <taxon>Compostibacter</taxon>
    </lineage>
</organism>
<reference evidence="5" key="1">
    <citation type="journal article" date="2019" name="Int. J. Syst. Evol. Microbiol.">
        <title>The Global Catalogue of Microorganisms (GCM) 10K type strain sequencing project: providing services to taxonomists for standard genome sequencing and annotation.</title>
        <authorList>
            <consortium name="The Broad Institute Genomics Platform"/>
            <consortium name="The Broad Institute Genome Sequencing Center for Infectious Disease"/>
            <person name="Wu L."/>
            <person name="Ma J."/>
        </authorList>
    </citation>
    <scope>NUCLEOTIDE SEQUENCE [LARGE SCALE GENOMIC DNA]</scope>
    <source>
        <strain evidence="5">JCM 17664</strain>
    </source>
</reference>
<evidence type="ECO:0000313" key="5">
    <source>
        <dbReference type="Proteomes" id="UP001501207"/>
    </source>
</evidence>
<evidence type="ECO:0000259" key="3">
    <source>
        <dbReference type="Pfam" id="PF17390"/>
    </source>
</evidence>
<dbReference type="SUPFAM" id="SSF48208">
    <property type="entry name" value="Six-hairpin glycosidases"/>
    <property type="match status" value="1"/>
</dbReference>
<dbReference type="InterPro" id="IPR012341">
    <property type="entry name" value="6hp_glycosidase-like_sf"/>
</dbReference>
<dbReference type="InterPro" id="IPR008979">
    <property type="entry name" value="Galactose-bd-like_sf"/>
</dbReference>
<dbReference type="Gene3D" id="1.50.10.10">
    <property type="match status" value="1"/>
</dbReference>
<dbReference type="InterPro" id="IPR035396">
    <property type="entry name" value="Bac_rhamnosid6H"/>
</dbReference>
<dbReference type="GO" id="GO:0016787">
    <property type="term" value="F:hydrolase activity"/>
    <property type="evidence" value="ECO:0007669"/>
    <property type="project" value="UniProtKB-KW"/>
</dbReference>
<dbReference type="Pfam" id="PF17390">
    <property type="entry name" value="Bac_rhamnosid_C"/>
    <property type="match status" value="1"/>
</dbReference>
<feature type="chain" id="PRO_5046813120" evidence="1">
    <location>
        <begin position="23"/>
        <end position="775"/>
    </location>
</feature>
<feature type="domain" description="Alpha-L-rhamnosidase C-terminal" evidence="3">
    <location>
        <begin position="658"/>
        <end position="725"/>
    </location>
</feature>
<dbReference type="RefSeq" id="WP_344981593.1">
    <property type="nucleotide sequence ID" value="NZ_BAABFN010000022.1"/>
</dbReference>
<accession>A0ABP8G9X5</accession>
<keyword evidence="4" id="KW-0378">Hydrolase</keyword>
<evidence type="ECO:0000256" key="1">
    <source>
        <dbReference type="SAM" id="SignalP"/>
    </source>
</evidence>
<evidence type="ECO:0000313" key="4">
    <source>
        <dbReference type="EMBL" id="GAA4319974.1"/>
    </source>
</evidence>
<dbReference type="InterPro" id="IPR008928">
    <property type="entry name" value="6-hairpin_glycosidase_sf"/>
</dbReference>
<dbReference type="Proteomes" id="UP001501207">
    <property type="component" value="Unassembled WGS sequence"/>
</dbReference>
<dbReference type="SUPFAM" id="SSF49785">
    <property type="entry name" value="Galactose-binding domain-like"/>
    <property type="match status" value="1"/>
</dbReference>
<protein>
    <submittedName>
        <fullName evidence="4">Glycoside hydrolase family 78 protein</fullName>
    </submittedName>
</protein>
<comment type="caution">
    <text evidence="4">The sequence shown here is derived from an EMBL/GenBank/DDBJ whole genome shotgun (WGS) entry which is preliminary data.</text>
</comment>
<name>A0ABP8G9X5_9BACT</name>
<dbReference type="Gene3D" id="2.60.120.260">
    <property type="entry name" value="Galactose-binding domain-like"/>
    <property type="match status" value="1"/>
</dbReference>
<dbReference type="EMBL" id="BAABFN010000022">
    <property type="protein sequence ID" value="GAA4319974.1"/>
    <property type="molecule type" value="Genomic_DNA"/>
</dbReference>
<dbReference type="Gene3D" id="2.60.420.10">
    <property type="entry name" value="Maltose phosphorylase, domain 3"/>
    <property type="match status" value="1"/>
</dbReference>
<keyword evidence="1" id="KW-0732">Signal</keyword>
<dbReference type="InterPro" id="IPR035398">
    <property type="entry name" value="Bac_rhamnosid_C"/>
</dbReference>
<dbReference type="PANTHER" id="PTHR34987:SF6">
    <property type="entry name" value="ALPHA-L-RHAMNOSIDASE SIX-HAIRPIN GLYCOSIDASE DOMAIN-CONTAINING PROTEIN"/>
    <property type="match status" value="1"/>
</dbReference>
<feature type="signal peptide" evidence="1">
    <location>
        <begin position="1"/>
        <end position="22"/>
    </location>
</feature>
<keyword evidence="5" id="KW-1185">Reference proteome</keyword>
<dbReference type="PANTHER" id="PTHR34987">
    <property type="entry name" value="C, PUTATIVE (AFU_ORTHOLOGUE AFUA_3G02880)-RELATED"/>
    <property type="match status" value="1"/>
</dbReference>
<evidence type="ECO:0000259" key="2">
    <source>
        <dbReference type="Pfam" id="PF17389"/>
    </source>
</evidence>
<feature type="domain" description="Alpha-L-rhamnosidase six-hairpin glycosidase" evidence="2">
    <location>
        <begin position="331"/>
        <end position="656"/>
    </location>
</feature>
<dbReference type="Pfam" id="PF17389">
    <property type="entry name" value="Bac_rhamnosid6H"/>
    <property type="match status" value="1"/>
</dbReference>
<gene>
    <name evidence="4" type="ORF">GCM10023143_33820</name>
</gene>
<proteinExistence type="predicted"/>